<proteinExistence type="predicted"/>
<reference evidence="2 3" key="3">
    <citation type="journal article" date="2015" name="Genome Announc.">
        <title>Draft Genome Sequence of the Archiascomycetous Yeast Saitoella complicata.</title>
        <authorList>
            <person name="Yamauchi K."/>
            <person name="Kondo S."/>
            <person name="Hamamoto M."/>
            <person name="Takahashi Y."/>
            <person name="Ogura Y."/>
            <person name="Hayashi T."/>
            <person name="Nishida H."/>
        </authorList>
    </citation>
    <scope>NUCLEOTIDE SEQUENCE [LARGE SCALE GENOMIC DNA]</scope>
    <source>
        <strain evidence="2 3">NRRL Y-17804</strain>
    </source>
</reference>
<comment type="caution">
    <text evidence="2">The sequence shown here is derived from an EMBL/GenBank/DDBJ whole genome shotgun (WGS) entry which is preliminary data.</text>
</comment>
<evidence type="ECO:0000256" key="1">
    <source>
        <dbReference type="SAM" id="MobiDB-lite"/>
    </source>
</evidence>
<dbReference type="EMBL" id="BACD03000020">
    <property type="protein sequence ID" value="GAO49186.1"/>
    <property type="molecule type" value="Genomic_DNA"/>
</dbReference>
<gene>
    <name evidence="2" type="ORF">G7K_3344-t1</name>
</gene>
<feature type="compositionally biased region" description="Polar residues" evidence="1">
    <location>
        <begin position="126"/>
        <end position="137"/>
    </location>
</feature>
<feature type="region of interest" description="Disordered" evidence="1">
    <location>
        <begin position="196"/>
        <end position="215"/>
    </location>
</feature>
<name>A0A0E9NHL7_SAICN</name>
<dbReference type="AlphaFoldDB" id="A0A0E9NHL7"/>
<feature type="region of interest" description="Disordered" evidence="1">
    <location>
        <begin position="1"/>
        <end position="23"/>
    </location>
</feature>
<reference evidence="2 3" key="1">
    <citation type="journal article" date="2011" name="J. Gen. Appl. Microbiol.">
        <title>Draft genome sequencing of the enigmatic yeast Saitoella complicata.</title>
        <authorList>
            <person name="Nishida H."/>
            <person name="Hamamoto M."/>
            <person name="Sugiyama J."/>
        </authorList>
    </citation>
    <scope>NUCLEOTIDE SEQUENCE [LARGE SCALE GENOMIC DNA]</scope>
    <source>
        <strain evidence="2 3">NRRL Y-17804</strain>
    </source>
</reference>
<sequence length="280" mass="30609">MMTPRPFSAPARSSSPAPPKSSIATITSAPPLFAFRTAYFSTACTPDYIQSWVLNGGTLAEKPTKKVEYIFAMESRLEISSLPKHAVVFAPTWLTASLNAGFLVPVALHAIRHSRFEQQGHPHKSPSFTRPTPSNKRPLSDILSLETETPSQPSKRRKRESLESALGHLGDCMRLFGEEGSSTPDASFTIPTISTDTKRRTPMGRSSRKGVYTAPAGSTHRKPFFIGSSAVKELPKTRPVGCVELKLEDVFGGEMGEGMVEVEPIGVEREEGRVLLRLKT</sequence>
<reference evidence="2 3" key="2">
    <citation type="journal article" date="2014" name="J. Gen. Appl. Microbiol.">
        <title>The early diverging ascomycetous budding yeast Saitoella complicata has three histone deacetylases belonging to the Clr6, Hos2, and Rpd3 lineages.</title>
        <authorList>
            <person name="Nishida H."/>
            <person name="Matsumoto T."/>
            <person name="Kondo S."/>
            <person name="Hamamoto M."/>
            <person name="Yoshikawa H."/>
        </authorList>
    </citation>
    <scope>NUCLEOTIDE SEQUENCE [LARGE SCALE GENOMIC DNA]</scope>
    <source>
        <strain evidence="2 3">NRRL Y-17804</strain>
    </source>
</reference>
<evidence type="ECO:0008006" key="4">
    <source>
        <dbReference type="Google" id="ProtNLM"/>
    </source>
</evidence>
<feature type="region of interest" description="Disordered" evidence="1">
    <location>
        <begin position="117"/>
        <end position="162"/>
    </location>
</feature>
<dbReference type="RefSeq" id="XP_019025228.1">
    <property type="nucleotide sequence ID" value="XM_019165918.1"/>
</dbReference>
<dbReference type="Proteomes" id="UP000033140">
    <property type="component" value="Unassembled WGS sequence"/>
</dbReference>
<evidence type="ECO:0000313" key="3">
    <source>
        <dbReference type="Proteomes" id="UP000033140"/>
    </source>
</evidence>
<accession>A0A0E9NHL7</accession>
<evidence type="ECO:0000313" key="2">
    <source>
        <dbReference type="EMBL" id="GAO49186.1"/>
    </source>
</evidence>
<feature type="compositionally biased region" description="Low complexity" evidence="1">
    <location>
        <begin position="1"/>
        <end position="15"/>
    </location>
</feature>
<protein>
    <recommendedName>
        <fullName evidence="4">BRCT domain-containing protein</fullName>
    </recommendedName>
</protein>
<organism evidence="2 3">
    <name type="scientific">Saitoella complicata (strain BCRC 22490 / CBS 7301 / JCM 7358 / NBRC 10748 / NRRL Y-17804)</name>
    <dbReference type="NCBI Taxonomy" id="698492"/>
    <lineage>
        <taxon>Eukaryota</taxon>
        <taxon>Fungi</taxon>
        <taxon>Dikarya</taxon>
        <taxon>Ascomycota</taxon>
        <taxon>Taphrinomycotina</taxon>
        <taxon>Taphrinomycotina incertae sedis</taxon>
        <taxon>Saitoella</taxon>
    </lineage>
</organism>
<keyword evidence="3" id="KW-1185">Reference proteome</keyword>